<dbReference type="Pfam" id="PF00722">
    <property type="entry name" value="Glyco_hydro_16"/>
    <property type="match status" value="1"/>
</dbReference>
<evidence type="ECO:0000256" key="1">
    <source>
        <dbReference type="ARBA" id="ARBA00006865"/>
    </source>
</evidence>
<proteinExistence type="evidence at transcript level"/>
<dbReference type="Gene3D" id="2.60.120.200">
    <property type="match status" value="1"/>
</dbReference>
<comment type="similarity">
    <text evidence="1">Belongs to the glycosyl hydrolase 16 family.</text>
</comment>
<dbReference type="InterPro" id="IPR013320">
    <property type="entry name" value="ConA-like_dom_sf"/>
</dbReference>
<accession>V9LL88</accession>
<protein>
    <submittedName>
        <fullName evidence="3">B-1,3-glucanase</fullName>
    </submittedName>
</protein>
<organism evidence="3">
    <name type="scientific">Haliotis tuberculata</name>
    <name type="common">Green ormer</name>
    <name type="synonym">Tuberculate abalone</name>
    <dbReference type="NCBI Taxonomy" id="36103"/>
    <lineage>
        <taxon>Eukaryota</taxon>
        <taxon>Metazoa</taxon>
        <taxon>Spiralia</taxon>
        <taxon>Lophotrochozoa</taxon>
        <taxon>Mollusca</taxon>
        <taxon>Gastropoda</taxon>
        <taxon>Vetigastropoda</taxon>
        <taxon>Lepetellida</taxon>
        <taxon>Haliotoidea</taxon>
        <taxon>Haliotidae</taxon>
        <taxon>Haliotis</taxon>
    </lineage>
</organism>
<dbReference type="InterPro" id="IPR050546">
    <property type="entry name" value="Glycosyl_Hydrlase_16"/>
</dbReference>
<name>V9LL88_HALTU</name>
<dbReference type="GO" id="GO:0005975">
    <property type="term" value="P:carbohydrate metabolic process"/>
    <property type="evidence" value="ECO:0007669"/>
    <property type="project" value="InterPro"/>
</dbReference>
<dbReference type="AlphaFoldDB" id="V9LL88"/>
<sequence length="366" mass="40820">MDYSVEYMTAPGDVAYRLDGEFTIPAASSLSPRLHRRGTTVFQDNFNSHQLNLKNWHHEITSWGGGNGEFQVYTPEAANTYIKNGVLYLRPTFTADKFGDSFLQNGVLDVKQQWGSCTSTIDSGCRRQGSQIPPIMSSKVISTASITHGRVEVVAQIPKGDWIWPAIWLLPPGWPWKYGGWPASGEIDIMESRGNLHMKDNGGASQGADRVLSTIHYGASPGQHRQQGQSKLSNAGTTWADGFHTYSVDWTDGHIRMDIDNQPVMSWSTPSQGYWSYSHQSGNNVWASGGKDAPFDGKMSLILNVAVGATNGHFQDSWHNTPHAKPWKNSSPTASRDFWKNKHQWQSTWNGEDVAMKIRSVKMIQY</sequence>
<dbReference type="SUPFAM" id="SSF49899">
    <property type="entry name" value="Concanavalin A-like lectins/glucanases"/>
    <property type="match status" value="1"/>
</dbReference>
<feature type="domain" description="GH16" evidence="2">
    <location>
        <begin position="5"/>
        <end position="366"/>
    </location>
</feature>
<evidence type="ECO:0000313" key="3">
    <source>
        <dbReference type="EMBL" id="AFQ98375.1"/>
    </source>
</evidence>
<dbReference type="PANTHER" id="PTHR10963">
    <property type="entry name" value="GLYCOSYL HYDROLASE-RELATED"/>
    <property type="match status" value="1"/>
</dbReference>
<dbReference type="PROSITE" id="PS51762">
    <property type="entry name" value="GH16_2"/>
    <property type="match status" value="1"/>
</dbReference>
<evidence type="ECO:0000259" key="2">
    <source>
        <dbReference type="PROSITE" id="PS51762"/>
    </source>
</evidence>
<reference evidence="3" key="1">
    <citation type="submission" date="2012-01" db="EMBL/GenBank/DDBJ databases">
        <authorList>
            <person name="Liu X."/>
            <person name="Sui J."/>
        </authorList>
    </citation>
    <scope>NUCLEOTIDE SEQUENCE</scope>
</reference>
<dbReference type="InterPro" id="IPR000757">
    <property type="entry name" value="Beta-glucanase-like"/>
</dbReference>
<dbReference type="PANTHER" id="PTHR10963:SF55">
    <property type="entry name" value="GLYCOSIDE HYDROLASE FAMILY 16 PROTEIN"/>
    <property type="match status" value="1"/>
</dbReference>
<dbReference type="EMBL" id="JQ353707">
    <property type="protein sequence ID" value="AFQ98375.1"/>
    <property type="molecule type" value="mRNA"/>
</dbReference>
<dbReference type="GO" id="GO:0004553">
    <property type="term" value="F:hydrolase activity, hydrolyzing O-glycosyl compounds"/>
    <property type="evidence" value="ECO:0007669"/>
    <property type="project" value="InterPro"/>
</dbReference>